<proteinExistence type="predicted"/>
<feature type="region of interest" description="Disordered" evidence="1">
    <location>
        <begin position="151"/>
        <end position="173"/>
    </location>
</feature>
<reference evidence="3 4" key="1">
    <citation type="submission" date="2023-09" db="EMBL/GenBank/DDBJ databases">
        <title>Nesidiocoris tenuis whole genome shotgun sequence.</title>
        <authorList>
            <person name="Shibata T."/>
            <person name="Shimoda M."/>
            <person name="Kobayashi T."/>
            <person name="Uehara T."/>
        </authorList>
    </citation>
    <scope>NUCLEOTIDE SEQUENCE [LARGE SCALE GENOMIC DNA]</scope>
    <source>
        <strain evidence="3 4">Japan</strain>
    </source>
</reference>
<dbReference type="InterPro" id="IPR001357">
    <property type="entry name" value="BRCT_dom"/>
</dbReference>
<dbReference type="PANTHER" id="PTHR14625:SF3">
    <property type="entry name" value="MICROCEPHALIN"/>
    <property type="match status" value="1"/>
</dbReference>
<protein>
    <submittedName>
        <fullName evidence="3">BRCA1 C Terminus (BRCT) domain</fullName>
    </submittedName>
</protein>
<dbReference type="Gene3D" id="3.40.50.10190">
    <property type="entry name" value="BRCT domain"/>
    <property type="match status" value="3"/>
</dbReference>
<dbReference type="PANTHER" id="PTHR14625">
    <property type="entry name" value="MICROCEPHALIN"/>
    <property type="match status" value="1"/>
</dbReference>
<feature type="region of interest" description="Disordered" evidence="1">
    <location>
        <begin position="542"/>
        <end position="599"/>
    </location>
</feature>
<feature type="region of interest" description="Disordered" evidence="1">
    <location>
        <begin position="1"/>
        <end position="76"/>
    </location>
</feature>
<dbReference type="CDD" id="cd17716">
    <property type="entry name" value="BRCT_microcephalin_rpt1"/>
    <property type="match status" value="1"/>
</dbReference>
<evidence type="ECO:0000256" key="1">
    <source>
        <dbReference type="SAM" id="MobiDB-lite"/>
    </source>
</evidence>
<dbReference type="InterPro" id="IPR036420">
    <property type="entry name" value="BRCT_dom_sf"/>
</dbReference>
<keyword evidence="4" id="KW-1185">Reference proteome</keyword>
<dbReference type="Proteomes" id="UP001307889">
    <property type="component" value="Chromosome 9"/>
</dbReference>
<feature type="compositionally biased region" description="Basic residues" evidence="1">
    <location>
        <begin position="1"/>
        <end position="12"/>
    </location>
</feature>
<evidence type="ECO:0000313" key="3">
    <source>
        <dbReference type="EMBL" id="BES98167.1"/>
    </source>
</evidence>
<dbReference type="Pfam" id="PF00533">
    <property type="entry name" value="BRCT"/>
    <property type="match status" value="2"/>
</dbReference>
<dbReference type="InterPro" id="IPR022047">
    <property type="entry name" value="Microcephalin-like"/>
</dbReference>
<accession>A0ABN7B5Y0</accession>
<dbReference type="CDD" id="cd17751">
    <property type="entry name" value="BRCT_microcephalin_rpt3"/>
    <property type="match status" value="1"/>
</dbReference>
<dbReference type="SUPFAM" id="SSF52113">
    <property type="entry name" value="BRCT domain"/>
    <property type="match status" value="3"/>
</dbReference>
<feature type="compositionally biased region" description="Basic and acidic residues" evidence="1">
    <location>
        <begin position="452"/>
        <end position="471"/>
    </location>
</feature>
<feature type="compositionally biased region" description="Polar residues" evidence="1">
    <location>
        <begin position="51"/>
        <end position="73"/>
    </location>
</feature>
<feature type="domain" description="BRCT" evidence="2">
    <location>
        <begin position="727"/>
        <end position="812"/>
    </location>
</feature>
<dbReference type="PROSITE" id="PS50172">
    <property type="entry name" value="BRCT"/>
    <property type="match status" value="3"/>
</dbReference>
<sequence length="813" mass="90145">MAPTVKRRRKPRIGSPTTDSEKSPVGSVTRSSKRTREQPPRKKQKLDDVQASGSGNKPMSSPLSEIRNNNNNDGACDISRALGLLEQLRAKTPKTNCSAKTPKSARKHIFDESEANATPKKTPSALVEEVFFGNRADVDPFASAARYLPDWEKPEEPEGPLTYFSPPKPLPRTFTTPHDRLRMAKEAAEREGIPFVEPNRRSMELQAINLLMGRTSAAKCSTPFSNFPSPQSETSSLPSMRRVRGIEPSYSPFPAGTSTPADVPPMTPRNAPGDDSLLRLSGVKCLATPVTSTASPYEPADANSVKTNEEKQVFAGLTIYVEIKYLKMDKSKCIRDLVEKLGAKVVKTFAKSVNLVIFKEGKMSTYLRAKHENIPLVSVPWVDACRQLGSLVDPAKFPPSTEDEYKSEMFNAEMAQRDRFLKRGRLFLDRIKGLAPPSKSSKKKAATVGRKVPKEPKRPSGDKKVQKKLDFRPGGQNMGRTGDPDEEPPRRNSAPADLAISPGRQPIVDGVDVLRTPPKAGVSGQNRRKLFNPNESLAFSPSAIATPVDTSPYWKDSPSERPKSRTTSSKRPKRLDSGGKRTTASRKSLVPLMEQDEEANHSRGSLTCFDLGQRGGRLTRPQPRICFTSLRSQEQARYTEIVEELGAFEIDKSVTKKTTHLLSSVPPRRTVNLLRAIARGCWILDIDWLTFCKENDKWMSEEPFELKYFSDAVAKNRLERQAFGKNYSADIFADCGPIFVDVNVQPPQSDIVELLKLCKAAIAAESSASKIIISDRPVGEKYRNSKIPIVSPLWVLDSITHNKLGDLDSYKLT</sequence>
<feature type="region of interest" description="Disordered" evidence="1">
    <location>
        <begin position="93"/>
        <end position="121"/>
    </location>
</feature>
<gene>
    <name evidence="3" type="ORF">NTJ_10982</name>
</gene>
<name>A0ABN7B5Y0_9HEMI</name>
<evidence type="ECO:0000259" key="2">
    <source>
        <dbReference type="PROSITE" id="PS50172"/>
    </source>
</evidence>
<feature type="domain" description="BRCT" evidence="2">
    <location>
        <begin position="309"/>
        <end position="399"/>
    </location>
</feature>
<feature type="domain" description="BRCT" evidence="2">
    <location>
        <begin position="622"/>
        <end position="706"/>
    </location>
</feature>
<dbReference type="EMBL" id="AP028917">
    <property type="protein sequence ID" value="BES98167.1"/>
    <property type="molecule type" value="Genomic_DNA"/>
</dbReference>
<feature type="compositionally biased region" description="Basic and acidic residues" evidence="1">
    <location>
        <begin position="34"/>
        <end position="48"/>
    </location>
</feature>
<evidence type="ECO:0000313" key="4">
    <source>
        <dbReference type="Proteomes" id="UP001307889"/>
    </source>
</evidence>
<dbReference type="SMART" id="SM00292">
    <property type="entry name" value="BRCT"/>
    <property type="match status" value="3"/>
</dbReference>
<organism evidence="3 4">
    <name type="scientific">Nesidiocoris tenuis</name>
    <dbReference type="NCBI Taxonomy" id="355587"/>
    <lineage>
        <taxon>Eukaryota</taxon>
        <taxon>Metazoa</taxon>
        <taxon>Ecdysozoa</taxon>
        <taxon>Arthropoda</taxon>
        <taxon>Hexapoda</taxon>
        <taxon>Insecta</taxon>
        <taxon>Pterygota</taxon>
        <taxon>Neoptera</taxon>
        <taxon>Paraneoptera</taxon>
        <taxon>Hemiptera</taxon>
        <taxon>Heteroptera</taxon>
        <taxon>Panheteroptera</taxon>
        <taxon>Cimicomorpha</taxon>
        <taxon>Miridae</taxon>
        <taxon>Dicyphina</taxon>
        <taxon>Nesidiocoris</taxon>
    </lineage>
</organism>
<feature type="region of interest" description="Disordered" evidence="1">
    <location>
        <begin position="432"/>
        <end position="529"/>
    </location>
</feature>
<dbReference type="CDD" id="cd17736">
    <property type="entry name" value="BRCT_microcephalin_rpt2"/>
    <property type="match status" value="1"/>
</dbReference>